<evidence type="ECO:0000313" key="2">
    <source>
        <dbReference type="Proteomes" id="UP000078561"/>
    </source>
</evidence>
<dbReference type="Proteomes" id="UP000078561">
    <property type="component" value="Unassembled WGS sequence"/>
</dbReference>
<sequence length="85" mass="9716">MDTNSTFLSLTSAISILQLHHEEDHPTPTSTHDSVEWFLYGAEDHSLLQTRPPTTFLKLTSDENDEDDTLPDLISTHETSWLYTQ</sequence>
<organism evidence="1">
    <name type="scientific">Absidia glauca</name>
    <name type="common">Pin mould</name>
    <dbReference type="NCBI Taxonomy" id="4829"/>
    <lineage>
        <taxon>Eukaryota</taxon>
        <taxon>Fungi</taxon>
        <taxon>Fungi incertae sedis</taxon>
        <taxon>Mucoromycota</taxon>
        <taxon>Mucoromycotina</taxon>
        <taxon>Mucoromycetes</taxon>
        <taxon>Mucorales</taxon>
        <taxon>Cunninghamellaceae</taxon>
        <taxon>Absidia</taxon>
    </lineage>
</organism>
<gene>
    <name evidence="1" type="primary">ABSGL_06438.1 scaffold 8356</name>
</gene>
<accession>A0A163JDF9</accession>
<protein>
    <submittedName>
        <fullName evidence="1">Uncharacterized protein</fullName>
    </submittedName>
</protein>
<evidence type="ECO:0000313" key="1">
    <source>
        <dbReference type="EMBL" id="SAM00715.1"/>
    </source>
</evidence>
<dbReference type="OrthoDB" id="10512886at2759"/>
<proteinExistence type="predicted"/>
<dbReference type="AlphaFoldDB" id="A0A163JDF9"/>
<keyword evidence="2" id="KW-1185">Reference proteome</keyword>
<dbReference type="InParanoid" id="A0A163JDF9"/>
<reference evidence="1" key="1">
    <citation type="submission" date="2016-04" db="EMBL/GenBank/DDBJ databases">
        <authorList>
            <person name="Evans L.H."/>
            <person name="Alamgir A."/>
            <person name="Owens N."/>
            <person name="Weber N.D."/>
            <person name="Virtaneva K."/>
            <person name="Barbian K."/>
            <person name="Babar A."/>
            <person name="Rosenke K."/>
        </authorList>
    </citation>
    <scope>NUCLEOTIDE SEQUENCE [LARGE SCALE GENOMIC DNA]</scope>
    <source>
        <strain evidence="1">CBS 101.48</strain>
    </source>
</reference>
<name>A0A163JDF9_ABSGL</name>
<dbReference type="EMBL" id="LT553414">
    <property type="protein sequence ID" value="SAM00715.1"/>
    <property type="molecule type" value="Genomic_DNA"/>
</dbReference>